<dbReference type="PANTHER" id="PTHR43221">
    <property type="entry name" value="PROTEASE HTPX"/>
    <property type="match status" value="1"/>
</dbReference>
<dbReference type="Proteomes" id="UP000664781">
    <property type="component" value="Unassembled WGS sequence"/>
</dbReference>
<feature type="domain" description="Peptidase M48" evidence="13">
    <location>
        <begin position="159"/>
        <end position="384"/>
    </location>
</feature>
<dbReference type="RefSeq" id="WP_086572092.1">
    <property type="nucleotide sequence ID" value="NZ_JAFMOF010000001.1"/>
</dbReference>
<protein>
    <submittedName>
        <fullName evidence="14">M48 family metallopeptidase</fullName>
    </submittedName>
</protein>
<dbReference type="GO" id="GO:0004222">
    <property type="term" value="F:metalloendopeptidase activity"/>
    <property type="evidence" value="ECO:0007669"/>
    <property type="project" value="InterPro"/>
</dbReference>
<evidence type="ECO:0000256" key="12">
    <source>
        <dbReference type="SAM" id="Phobius"/>
    </source>
</evidence>
<accession>A0A939FNB0</accession>
<organism evidence="14 15">
    <name type="scientific">Streptomyces triculaminicus</name>
    <dbReference type="NCBI Taxonomy" id="2816232"/>
    <lineage>
        <taxon>Bacteria</taxon>
        <taxon>Bacillati</taxon>
        <taxon>Actinomycetota</taxon>
        <taxon>Actinomycetes</taxon>
        <taxon>Kitasatosporales</taxon>
        <taxon>Streptomycetaceae</taxon>
        <taxon>Streptomyces</taxon>
    </lineage>
</organism>
<keyword evidence="10 12" id="KW-0472">Membrane</keyword>
<evidence type="ECO:0000256" key="2">
    <source>
        <dbReference type="ARBA" id="ARBA00022475"/>
    </source>
</evidence>
<evidence type="ECO:0000256" key="3">
    <source>
        <dbReference type="ARBA" id="ARBA00022670"/>
    </source>
</evidence>
<dbReference type="EMBL" id="JAFMOF010000001">
    <property type="protein sequence ID" value="MBO0652960.1"/>
    <property type="molecule type" value="Genomic_DNA"/>
</dbReference>
<dbReference type="PANTHER" id="PTHR43221:SF1">
    <property type="entry name" value="PROTEASE HTPX"/>
    <property type="match status" value="1"/>
</dbReference>
<dbReference type="Pfam" id="PF01435">
    <property type="entry name" value="Peptidase_M48"/>
    <property type="match status" value="1"/>
</dbReference>
<keyword evidence="2" id="KW-1003">Cell membrane</keyword>
<evidence type="ECO:0000313" key="15">
    <source>
        <dbReference type="Proteomes" id="UP000664781"/>
    </source>
</evidence>
<dbReference type="Gene3D" id="3.30.2010.10">
    <property type="entry name" value="Metalloproteases ('zincins'), catalytic domain"/>
    <property type="match status" value="1"/>
</dbReference>
<evidence type="ECO:0000256" key="6">
    <source>
        <dbReference type="ARBA" id="ARBA00022801"/>
    </source>
</evidence>
<keyword evidence="9 11" id="KW-0482">Metalloprotease</keyword>
<reference evidence="14" key="1">
    <citation type="submission" date="2021-03" db="EMBL/GenBank/DDBJ databases">
        <title>Streptomyces strains.</title>
        <authorList>
            <person name="Lund M.B."/>
            <person name="Toerring T."/>
        </authorList>
    </citation>
    <scope>NUCLEOTIDE SEQUENCE</scope>
    <source>
        <strain evidence="14">JCM 4242</strain>
    </source>
</reference>
<proteinExistence type="inferred from homology"/>
<dbReference type="GO" id="GO:0006508">
    <property type="term" value="P:proteolysis"/>
    <property type="evidence" value="ECO:0007669"/>
    <property type="project" value="UniProtKB-KW"/>
</dbReference>
<keyword evidence="6 11" id="KW-0378">Hydrolase</keyword>
<comment type="similarity">
    <text evidence="11">Belongs to the peptidase M48 family.</text>
</comment>
<dbReference type="InterPro" id="IPR001915">
    <property type="entry name" value="Peptidase_M48"/>
</dbReference>
<keyword evidence="15" id="KW-1185">Reference proteome</keyword>
<dbReference type="GO" id="GO:0046872">
    <property type="term" value="F:metal ion binding"/>
    <property type="evidence" value="ECO:0007669"/>
    <property type="project" value="UniProtKB-KW"/>
</dbReference>
<dbReference type="InterPro" id="IPR050083">
    <property type="entry name" value="HtpX_protease"/>
</dbReference>
<evidence type="ECO:0000256" key="10">
    <source>
        <dbReference type="ARBA" id="ARBA00023136"/>
    </source>
</evidence>
<comment type="cofactor">
    <cofactor evidence="11">
        <name>Zn(2+)</name>
        <dbReference type="ChEBI" id="CHEBI:29105"/>
    </cofactor>
    <text evidence="11">Binds 1 zinc ion per subunit.</text>
</comment>
<evidence type="ECO:0000256" key="1">
    <source>
        <dbReference type="ARBA" id="ARBA00004651"/>
    </source>
</evidence>
<keyword evidence="8 12" id="KW-1133">Transmembrane helix</keyword>
<keyword evidence="7 11" id="KW-0862">Zinc</keyword>
<comment type="caution">
    <text evidence="14">The sequence shown here is derived from an EMBL/GenBank/DDBJ whole genome shotgun (WGS) entry which is preliminary data.</text>
</comment>
<dbReference type="AlphaFoldDB" id="A0A939FNB0"/>
<keyword evidence="3 11" id="KW-0645">Protease</keyword>
<evidence type="ECO:0000259" key="13">
    <source>
        <dbReference type="Pfam" id="PF01435"/>
    </source>
</evidence>
<evidence type="ECO:0000256" key="8">
    <source>
        <dbReference type="ARBA" id="ARBA00022989"/>
    </source>
</evidence>
<keyword evidence="5" id="KW-0479">Metal-binding</keyword>
<comment type="subcellular location">
    <subcellularLocation>
        <location evidence="1">Cell membrane</location>
        <topology evidence="1">Multi-pass membrane protein</topology>
    </subcellularLocation>
</comment>
<evidence type="ECO:0000256" key="4">
    <source>
        <dbReference type="ARBA" id="ARBA00022692"/>
    </source>
</evidence>
<evidence type="ECO:0000256" key="9">
    <source>
        <dbReference type="ARBA" id="ARBA00023049"/>
    </source>
</evidence>
<evidence type="ECO:0000256" key="7">
    <source>
        <dbReference type="ARBA" id="ARBA00022833"/>
    </source>
</evidence>
<sequence length="421" mass="45890">MTTRACPRCATAMPVDDRFVTWCDACDWNVDPVEPELPPGRVEALRHRLSQHHGERLYAEAQAGSGGEDPEWSRWDPAGVAAQAIALLVHGVTLALAVGGILLIVQGSVVPLLLGVILLAVAFVLRPRFPGLPDDLPVLRRAQAPSLFHLIDGVAEAVGTRGVDAVVVEADANAGVRPYGFARRRRALFLGLGLWEVLTPQQRVALLGHELGHYAHRDTRRGFLVRTALDCLLAWRYFLAPIANPNIAERLANWLMAVGRYPVHGLLALLDHLTLRASQRAEYRADDLAAHAGSAAAAVGLMDRLLITDTVEDRLRRESVRARSRSGRSGTGREAGQELWAALAEHVASVPEREYERRRRAGALRGHGVDSTHPPTHLRRQRLAAASQHPAAVLLGEERDEAVAAELADARARVARLVLRG</sequence>
<evidence type="ECO:0000256" key="5">
    <source>
        <dbReference type="ARBA" id="ARBA00022723"/>
    </source>
</evidence>
<feature type="transmembrane region" description="Helical" evidence="12">
    <location>
        <begin position="112"/>
        <end position="129"/>
    </location>
</feature>
<evidence type="ECO:0000256" key="11">
    <source>
        <dbReference type="RuleBase" id="RU003983"/>
    </source>
</evidence>
<evidence type="ECO:0000313" key="14">
    <source>
        <dbReference type="EMBL" id="MBO0652960.1"/>
    </source>
</evidence>
<name>A0A939FNB0_9ACTN</name>
<gene>
    <name evidence="14" type="ORF">J1792_09200</name>
</gene>
<dbReference type="CDD" id="cd07328">
    <property type="entry name" value="M48_Ste24p_like"/>
    <property type="match status" value="1"/>
</dbReference>
<dbReference type="GO" id="GO:0005886">
    <property type="term" value="C:plasma membrane"/>
    <property type="evidence" value="ECO:0007669"/>
    <property type="project" value="UniProtKB-SubCell"/>
</dbReference>
<keyword evidence="4 12" id="KW-0812">Transmembrane</keyword>